<name>A0A9Q4KSF2_9EURY</name>
<accession>A0A9Q4KSF2</accession>
<dbReference type="RefSeq" id="WP_274924372.1">
    <property type="nucleotide sequence ID" value="NZ_JAKELO010000002.1"/>
</dbReference>
<evidence type="ECO:0000313" key="3">
    <source>
        <dbReference type="Proteomes" id="UP001143747"/>
    </source>
</evidence>
<comment type="caution">
    <text evidence="2">The sequence shown here is derived from an EMBL/GenBank/DDBJ whole genome shotgun (WGS) entry which is preliminary data.</text>
</comment>
<dbReference type="GO" id="GO:0006799">
    <property type="term" value="P:polyphosphate biosynthetic process"/>
    <property type="evidence" value="ECO:0007669"/>
    <property type="project" value="UniProtKB-ARBA"/>
</dbReference>
<dbReference type="Gene3D" id="3.20.100.30">
    <property type="entry name" value="VTC, catalytic tunnel domain"/>
    <property type="match status" value="1"/>
</dbReference>
<dbReference type="Pfam" id="PF09359">
    <property type="entry name" value="VTC"/>
    <property type="match status" value="1"/>
</dbReference>
<evidence type="ECO:0000313" key="2">
    <source>
        <dbReference type="EMBL" id="MDE4907724.1"/>
    </source>
</evidence>
<dbReference type="AlphaFoldDB" id="A0A9Q4KSF2"/>
<proteinExistence type="predicted"/>
<gene>
    <name evidence="2" type="ORF">L0665_03745</name>
</gene>
<organism evidence="2 3">
    <name type="scientific">Methanogenium marinum</name>
    <dbReference type="NCBI Taxonomy" id="348610"/>
    <lineage>
        <taxon>Archaea</taxon>
        <taxon>Methanobacteriati</taxon>
        <taxon>Methanobacteriota</taxon>
        <taxon>Stenosarchaea group</taxon>
        <taxon>Methanomicrobia</taxon>
        <taxon>Methanomicrobiales</taxon>
        <taxon>Methanomicrobiaceae</taxon>
        <taxon>Methanogenium</taxon>
    </lineage>
</organism>
<evidence type="ECO:0000259" key="1">
    <source>
        <dbReference type="Pfam" id="PF09359"/>
    </source>
</evidence>
<reference evidence="2" key="1">
    <citation type="submission" date="2022-01" db="EMBL/GenBank/DDBJ databases">
        <title>Draft genome of Methanogenium marinum DSM 15558.</title>
        <authorList>
            <person name="Chen S.-C."/>
            <person name="You Y.-T."/>
        </authorList>
    </citation>
    <scope>NUCLEOTIDE SEQUENCE</scope>
    <source>
        <strain evidence="2">DSM 15558</strain>
    </source>
</reference>
<protein>
    <submittedName>
        <fullName evidence="2">VTC domain-containing protein</fullName>
    </submittedName>
</protein>
<feature type="domain" description="VTC" evidence="1">
    <location>
        <begin position="12"/>
        <end position="227"/>
    </location>
</feature>
<dbReference type="InterPro" id="IPR018966">
    <property type="entry name" value="VTC_domain"/>
</dbReference>
<dbReference type="Proteomes" id="UP001143747">
    <property type="component" value="Unassembled WGS sequence"/>
</dbReference>
<sequence length="231" mass="27276">MIQNLLQISDFRYERKSFISSLSRHEIEAFVKSHPAMFIEAYSPRYVNNIYLDTPNMDHYFANVDGISNRLKVRIRWYGNLFGLVEKPVMELKIKKGMLGGKRNYPLPSFTLNQELSRTDMRESLEGASLPENLNEYVKSLNFALLNRYYRKYLVSADTKFRITLDNNLEYYCIHPNNNYFSNKMVDTENMVFELKYNEKEDNAAENIMNQFPLRITKNSKYVSGIDEMAF</sequence>
<keyword evidence="3" id="KW-1185">Reference proteome</keyword>
<dbReference type="InterPro" id="IPR042267">
    <property type="entry name" value="VTC_sf"/>
</dbReference>
<dbReference type="EMBL" id="JAKELO010000002">
    <property type="protein sequence ID" value="MDE4907724.1"/>
    <property type="molecule type" value="Genomic_DNA"/>
</dbReference>